<dbReference type="PROSITE" id="PS00737">
    <property type="entry name" value="THIOLASE_2"/>
    <property type="match status" value="1"/>
</dbReference>
<dbReference type="FunFam" id="3.40.47.10:FF:000007">
    <property type="entry name" value="acetyl-CoA acetyltransferase, mitochondrial"/>
    <property type="match status" value="1"/>
</dbReference>
<dbReference type="SUPFAM" id="SSF53901">
    <property type="entry name" value="Thiolase-like"/>
    <property type="match status" value="2"/>
</dbReference>
<evidence type="ECO:0000313" key="6">
    <source>
        <dbReference type="EMBL" id="SVA53256.1"/>
    </source>
</evidence>
<dbReference type="InterPro" id="IPR002155">
    <property type="entry name" value="Thiolase"/>
</dbReference>
<dbReference type="NCBIfam" id="TIGR01930">
    <property type="entry name" value="AcCoA-C-Actrans"/>
    <property type="match status" value="1"/>
</dbReference>
<dbReference type="InterPro" id="IPR016039">
    <property type="entry name" value="Thiolase-like"/>
</dbReference>
<dbReference type="PIRSF" id="PIRSF000429">
    <property type="entry name" value="Ac-CoA_Ac_transf"/>
    <property type="match status" value="1"/>
</dbReference>
<dbReference type="Pfam" id="PF02803">
    <property type="entry name" value="Thiolase_C"/>
    <property type="match status" value="1"/>
</dbReference>
<proteinExistence type="inferred from homology"/>
<evidence type="ECO:0000256" key="2">
    <source>
        <dbReference type="ARBA" id="ARBA00022679"/>
    </source>
</evidence>
<evidence type="ECO:0000259" key="5">
    <source>
        <dbReference type="Pfam" id="PF02803"/>
    </source>
</evidence>
<dbReference type="Gene3D" id="3.40.47.10">
    <property type="match status" value="2"/>
</dbReference>
<dbReference type="InterPro" id="IPR020617">
    <property type="entry name" value="Thiolase_C"/>
</dbReference>
<comment type="similarity">
    <text evidence="1">Belongs to the thiolase-like superfamily. Thiolase family.</text>
</comment>
<evidence type="ECO:0000256" key="1">
    <source>
        <dbReference type="ARBA" id="ARBA00010982"/>
    </source>
</evidence>
<dbReference type="CDD" id="cd00751">
    <property type="entry name" value="thiolase"/>
    <property type="match status" value="1"/>
</dbReference>
<keyword evidence="2" id="KW-0808">Transferase</keyword>
<name>A0A381WL76_9ZZZZ</name>
<dbReference type="EMBL" id="UINC01012161">
    <property type="protein sequence ID" value="SVA53256.1"/>
    <property type="molecule type" value="Genomic_DNA"/>
</dbReference>
<reference evidence="6" key="1">
    <citation type="submission" date="2018-05" db="EMBL/GenBank/DDBJ databases">
        <authorList>
            <person name="Lanie J.A."/>
            <person name="Ng W.-L."/>
            <person name="Kazmierczak K.M."/>
            <person name="Andrzejewski T.M."/>
            <person name="Davidsen T.M."/>
            <person name="Wayne K.J."/>
            <person name="Tettelin H."/>
            <person name="Glass J.I."/>
            <person name="Rusch D."/>
            <person name="Podicherti R."/>
            <person name="Tsui H.-C.T."/>
            <person name="Winkler M.E."/>
        </authorList>
    </citation>
    <scope>NUCLEOTIDE SEQUENCE</scope>
</reference>
<sequence length="395" mass="41210">MGNSIPVVLAGPKRTPIGAFQGSLSAVAAQHLGATAICSALETTGITPDSVDEVIMGNVLPAGLGQAPTRQAAIYAGLPNSVECLTINKMCGSGLKAVMLAAQAIQAGDAGVIVAGGMESMTQAPYLLPKARDGYRLGHADIVDSMIIDGLWDVYNDRHMGNCADMCAEKYSFSREEQDAFTKESYTRAQRAQSEGKFADEIVSVEVKDRRGNVSEVSVDDEPGKADFEKMTKLKPAFGKEGTVTAANASKINDGAAALVVLDENKSAELKVKPVARILAQASVAQEPEWFTTAPVGAIQKVLKKAGLEMSDIDLFEINEAFSNVAMAAMKELDISHDVVNVNGGAVALGHPIGASGARILVTLLHAMKTRGAKRGLAAICIGGGEASALVIEAL</sequence>
<protein>
    <recommendedName>
        <fullName evidence="7">Thiolase N-terminal domain-containing protein</fullName>
    </recommendedName>
</protein>
<dbReference type="Pfam" id="PF00108">
    <property type="entry name" value="Thiolase_N"/>
    <property type="match status" value="1"/>
</dbReference>
<dbReference type="PROSITE" id="PS00099">
    <property type="entry name" value="THIOLASE_3"/>
    <property type="match status" value="1"/>
</dbReference>
<feature type="domain" description="Thiolase C-terminal" evidence="5">
    <location>
        <begin position="273"/>
        <end position="393"/>
    </location>
</feature>
<dbReference type="AlphaFoldDB" id="A0A381WL76"/>
<dbReference type="PANTHER" id="PTHR18919">
    <property type="entry name" value="ACETYL-COA C-ACYLTRANSFERASE"/>
    <property type="match status" value="1"/>
</dbReference>
<organism evidence="6">
    <name type="scientific">marine metagenome</name>
    <dbReference type="NCBI Taxonomy" id="408172"/>
    <lineage>
        <taxon>unclassified sequences</taxon>
        <taxon>metagenomes</taxon>
        <taxon>ecological metagenomes</taxon>
    </lineage>
</organism>
<evidence type="ECO:0000256" key="3">
    <source>
        <dbReference type="ARBA" id="ARBA00023315"/>
    </source>
</evidence>
<dbReference type="PANTHER" id="PTHR18919:SF138">
    <property type="entry name" value="ACETYL-COA C-ACETYLTRANSFERASE"/>
    <property type="match status" value="1"/>
</dbReference>
<dbReference type="InterPro" id="IPR020615">
    <property type="entry name" value="Thiolase_acyl_enz_int_AS"/>
</dbReference>
<evidence type="ECO:0000259" key="4">
    <source>
        <dbReference type="Pfam" id="PF00108"/>
    </source>
</evidence>
<gene>
    <name evidence="6" type="ORF">METZ01_LOCUS106110</name>
</gene>
<dbReference type="GO" id="GO:0003988">
    <property type="term" value="F:acetyl-CoA C-acyltransferase activity"/>
    <property type="evidence" value="ECO:0007669"/>
    <property type="project" value="UniProtKB-ARBA"/>
</dbReference>
<accession>A0A381WL76</accession>
<evidence type="ECO:0008006" key="7">
    <source>
        <dbReference type="Google" id="ProtNLM"/>
    </source>
</evidence>
<dbReference type="InterPro" id="IPR020610">
    <property type="entry name" value="Thiolase_AS"/>
</dbReference>
<dbReference type="InterPro" id="IPR020613">
    <property type="entry name" value="Thiolase_CS"/>
</dbReference>
<dbReference type="InterPro" id="IPR020616">
    <property type="entry name" value="Thiolase_N"/>
</dbReference>
<keyword evidence="3" id="KW-0012">Acyltransferase</keyword>
<feature type="domain" description="Thiolase N-terminal" evidence="4">
    <location>
        <begin position="7"/>
        <end position="264"/>
    </location>
</feature>
<dbReference type="PROSITE" id="PS00098">
    <property type="entry name" value="THIOLASE_1"/>
    <property type="match status" value="1"/>
</dbReference>